<evidence type="ECO:0000313" key="2">
    <source>
        <dbReference type="EMBL" id="APO70959.1"/>
    </source>
</evidence>
<evidence type="ECO:0000256" key="1">
    <source>
        <dbReference type="SAM" id="MobiDB-lite"/>
    </source>
</evidence>
<keyword evidence="2" id="KW-0614">Plasmid</keyword>
<name>A0A1L5NSY0_9HYPH</name>
<feature type="compositionally biased region" description="Basic and acidic residues" evidence="1">
    <location>
        <begin position="92"/>
        <end position="102"/>
    </location>
</feature>
<dbReference type="EMBL" id="CP017105">
    <property type="protein sequence ID" value="APO70959.1"/>
    <property type="molecule type" value="Genomic_DNA"/>
</dbReference>
<organism evidence="2 3">
    <name type="scientific">Rhizobium gallicum</name>
    <dbReference type="NCBI Taxonomy" id="56730"/>
    <lineage>
        <taxon>Bacteria</taxon>
        <taxon>Pseudomonadati</taxon>
        <taxon>Pseudomonadota</taxon>
        <taxon>Alphaproteobacteria</taxon>
        <taxon>Hyphomicrobiales</taxon>
        <taxon>Rhizobiaceae</taxon>
        <taxon>Rhizobium/Agrobacterium group</taxon>
        <taxon>Rhizobium</taxon>
    </lineage>
</organism>
<feature type="region of interest" description="Disordered" evidence="1">
    <location>
        <begin position="1"/>
        <end position="162"/>
    </location>
</feature>
<reference evidence="2 3" key="1">
    <citation type="submission" date="2016-09" db="EMBL/GenBank/DDBJ databases">
        <title>The complete genome sequences of Rhizobium gallicum, symbiovars gallicum and phaseoli, symbionts associated to common bean (Phaseolus vulgaris).</title>
        <authorList>
            <person name="Bustos P."/>
            <person name="Santamaria R.I."/>
            <person name="Perez-Carrascal O.M."/>
            <person name="Juarez S."/>
            <person name="Lozano L."/>
            <person name="Martinez-Flores I."/>
            <person name="Martinez-Romero E."/>
            <person name="Cevallos M."/>
            <person name="Romero D."/>
            <person name="Davila G."/>
            <person name="Gonzalez V."/>
        </authorList>
    </citation>
    <scope>NUCLEOTIDE SEQUENCE [LARGE SCALE GENOMIC DNA]</scope>
    <source>
        <strain evidence="2 3">IE4872</strain>
        <plasmid evidence="3">prgalie4872d</plasmid>
    </source>
</reference>
<dbReference type="AlphaFoldDB" id="A0A1L5NSY0"/>
<protein>
    <submittedName>
        <fullName evidence="2">Uncharacterized protein</fullName>
    </submittedName>
</protein>
<evidence type="ECO:0000313" key="3">
    <source>
        <dbReference type="Proteomes" id="UP000184749"/>
    </source>
</evidence>
<proteinExistence type="predicted"/>
<gene>
    <name evidence="2" type="ORF">IE4872_PD00426</name>
</gene>
<feature type="compositionally biased region" description="Basic residues" evidence="1">
    <location>
        <begin position="118"/>
        <end position="136"/>
    </location>
</feature>
<accession>A0A1L5NSY0</accession>
<feature type="compositionally biased region" description="Polar residues" evidence="1">
    <location>
        <begin position="37"/>
        <end position="51"/>
    </location>
</feature>
<dbReference type="Proteomes" id="UP000184749">
    <property type="component" value="Plasmid pRgalIE4872d"/>
</dbReference>
<dbReference type="OrthoDB" id="8277693at2"/>
<sequence length="203" mass="22358">MKTPWKFLAQLASRRRPTETRESSVGNDADTEASESGVRNASALSSDSTEVSVRPDHNENPAVDLVATTTSDEPDSDLDVPQAISPPNDGEEVQRPTRHEISRPGADAHALVPESKPSKKSPRKPRTKRPERRPKRTHADMVSGSATIANSDQSAQSSSPREAFFDEVASLDEEITQLRIQLAQKLHLQNVQLVRMLERFDGS</sequence>
<geneLocation type="plasmid" evidence="3">
    <name>prgalie4872d</name>
</geneLocation>
<dbReference type="RefSeq" id="WP_074071373.1">
    <property type="nucleotide sequence ID" value="NZ_CP017105.1"/>
</dbReference>
<feature type="compositionally biased region" description="Polar residues" evidence="1">
    <location>
        <begin position="144"/>
        <end position="160"/>
    </location>
</feature>